<dbReference type="AlphaFoldDB" id="A0A1A9ZUN9"/>
<dbReference type="VEuPathDB" id="VectorBase:GPAI025635"/>
<dbReference type="EnsemblMetazoa" id="GPAI025635-RA">
    <property type="protein sequence ID" value="GPAI025635-PA"/>
    <property type="gene ID" value="GPAI025635"/>
</dbReference>
<proteinExistence type="predicted"/>
<keyword evidence="1" id="KW-0472">Membrane</keyword>
<keyword evidence="1" id="KW-1133">Transmembrane helix</keyword>
<reference evidence="2" key="2">
    <citation type="submission" date="2020-05" db="UniProtKB">
        <authorList>
            <consortium name="EnsemblMetazoa"/>
        </authorList>
    </citation>
    <scope>IDENTIFICATION</scope>
    <source>
        <strain evidence="2">IAEA</strain>
    </source>
</reference>
<accession>A0A1A9ZUN9</accession>
<evidence type="ECO:0000313" key="3">
    <source>
        <dbReference type="Proteomes" id="UP000092445"/>
    </source>
</evidence>
<keyword evidence="1" id="KW-0812">Transmembrane</keyword>
<protein>
    <submittedName>
        <fullName evidence="2">Uncharacterized protein</fullName>
    </submittedName>
</protein>
<evidence type="ECO:0000256" key="1">
    <source>
        <dbReference type="SAM" id="Phobius"/>
    </source>
</evidence>
<reference evidence="3" key="1">
    <citation type="submission" date="2014-03" db="EMBL/GenBank/DDBJ databases">
        <authorList>
            <person name="Aksoy S."/>
            <person name="Warren W."/>
            <person name="Wilson R.K."/>
        </authorList>
    </citation>
    <scope>NUCLEOTIDE SEQUENCE [LARGE SCALE GENOMIC DNA]</scope>
    <source>
        <strain evidence="3">IAEA</strain>
    </source>
</reference>
<sequence>MIVLFYTIKIVGVKVHRMEVLAKNFQRHCDISDTAFKVVLEAVEIKQFCTLRGLTGLEELLQYSQKHFSALGMCNAGEHMNRSHICNSVSIVNILIIKFIIICFIAIYSIKLLALNVIKDGVDIPNMGA</sequence>
<organism evidence="2 3">
    <name type="scientific">Glossina pallidipes</name>
    <name type="common">Tsetse fly</name>
    <dbReference type="NCBI Taxonomy" id="7398"/>
    <lineage>
        <taxon>Eukaryota</taxon>
        <taxon>Metazoa</taxon>
        <taxon>Ecdysozoa</taxon>
        <taxon>Arthropoda</taxon>
        <taxon>Hexapoda</taxon>
        <taxon>Insecta</taxon>
        <taxon>Pterygota</taxon>
        <taxon>Neoptera</taxon>
        <taxon>Endopterygota</taxon>
        <taxon>Diptera</taxon>
        <taxon>Brachycera</taxon>
        <taxon>Muscomorpha</taxon>
        <taxon>Hippoboscoidea</taxon>
        <taxon>Glossinidae</taxon>
        <taxon>Glossina</taxon>
    </lineage>
</organism>
<dbReference type="Proteomes" id="UP000092445">
    <property type="component" value="Unassembled WGS sequence"/>
</dbReference>
<evidence type="ECO:0000313" key="2">
    <source>
        <dbReference type="EnsemblMetazoa" id="GPAI025635-PA"/>
    </source>
</evidence>
<name>A0A1A9ZUN9_GLOPL</name>
<keyword evidence="3" id="KW-1185">Reference proteome</keyword>
<feature type="transmembrane region" description="Helical" evidence="1">
    <location>
        <begin position="89"/>
        <end position="110"/>
    </location>
</feature>